<organism evidence="4 5">
    <name type="scientific">Diaporthe australafricana</name>
    <dbReference type="NCBI Taxonomy" id="127596"/>
    <lineage>
        <taxon>Eukaryota</taxon>
        <taxon>Fungi</taxon>
        <taxon>Dikarya</taxon>
        <taxon>Ascomycota</taxon>
        <taxon>Pezizomycotina</taxon>
        <taxon>Sordariomycetes</taxon>
        <taxon>Sordariomycetidae</taxon>
        <taxon>Diaporthales</taxon>
        <taxon>Diaporthaceae</taxon>
        <taxon>Diaporthe</taxon>
    </lineage>
</organism>
<dbReference type="Gene3D" id="4.10.240.10">
    <property type="entry name" value="Zn(2)-C6 fungal-type DNA-binding domain"/>
    <property type="match status" value="1"/>
</dbReference>
<feature type="compositionally biased region" description="Basic and acidic residues" evidence="2">
    <location>
        <begin position="1"/>
        <end position="16"/>
    </location>
</feature>
<dbReference type="PANTHER" id="PTHR46910">
    <property type="entry name" value="TRANSCRIPTION FACTOR PDR1"/>
    <property type="match status" value="1"/>
</dbReference>
<name>A0ABR3WGR6_9PEZI</name>
<dbReference type="Pfam" id="PF00172">
    <property type="entry name" value="Zn_clus"/>
    <property type="match status" value="1"/>
</dbReference>
<dbReference type="EMBL" id="JAWRVE010000085">
    <property type="protein sequence ID" value="KAL1861557.1"/>
    <property type="molecule type" value="Genomic_DNA"/>
</dbReference>
<dbReference type="InterPro" id="IPR036864">
    <property type="entry name" value="Zn2-C6_fun-type_DNA-bd_sf"/>
</dbReference>
<accession>A0ABR3WGR6</accession>
<proteinExistence type="predicted"/>
<keyword evidence="5" id="KW-1185">Reference proteome</keyword>
<keyword evidence="1" id="KW-0539">Nucleus</keyword>
<feature type="region of interest" description="Disordered" evidence="2">
    <location>
        <begin position="1"/>
        <end position="29"/>
    </location>
</feature>
<evidence type="ECO:0000259" key="3">
    <source>
        <dbReference type="PROSITE" id="PS50048"/>
    </source>
</evidence>
<evidence type="ECO:0000313" key="4">
    <source>
        <dbReference type="EMBL" id="KAL1861557.1"/>
    </source>
</evidence>
<dbReference type="InterPro" id="IPR001138">
    <property type="entry name" value="Zn2Cys6_DnaBD"/>
</dbReference>
<comment type="caution">
    <text evidence="4">The sequence shown here is derived from an EMBL/GenBank/DDBJ whole genome shotgun (WGS) entry which is preliminary data.</text>
</comment>
<sequence>MADSSAKKETRARSESDLEQSWSLQSHDGPCSNCRVRKIKCGREKPECSICRQAQVECIYTPPPKRVNHVKVLCESFDEVNDRLNMVQAQLSALTSMLEGSNTTIPRSLPPNDKSSNARLEHSRRASCPILPGHDAGDRVVPGGFVIREEGTLNERYYGPWTLDAECRDFNRDVSSNISAIPDLLQGFQRALESTPVDLPSPPACQGQNSERLLPKVFLSVMVGHFINHADFCTDIFLRKTLDAAVDRAYSDSRDALHDAWAVCLDLIFLFVLGAEQPLRAADHTQPLFDAVDSAISRQQLFMAPRLIAVQTLALLARQTSIYQWTRLSNEGSCSGLFTYAKDATPPLVAHSADFHAICQMPTPGLPRVQ</sequence>
<evidence type="ECO:0000256" key="1">
    <source>
        <dbReference type="ARBA" id="ARBA00023242"/>
    </source>
</evidence>
<feature type="domain" description="Zn(2)-C6 fungal-type" evidence="3">
    <location>
        <begin position="30"/>
        <end position="60"/>
    </location>
</feature>
<evidence type="ECO:0000313" key="5">
    <source>
        <dbReference type="Proteomes" id="UP001583177"/>
    </source>
</evidence>
<evidence type="ECO:0000256" key="2">
    <source>
        <dbReference type="SAM" id="MobiDB-lite"/>
    </source>
</evidence>
<protein>
    <recommendedName>
        <fullName evidence="3">Zn(2)-C6 fungal-type domain-containing protein</fullName>
    </recommendedName>
</protein>
<gene>
    <name evidence="4" type="ORF">Daus18300_008820</name>
</gene>
<dbReference type="Proteomes" id="UP001583177">
    <property type="component" value="Unassembled WGS sequence"/>
</dbReference>
<dbReference type="InterPro" id="IPR050987">
    <property type="entry name" value="AtrR-like"/>
</dbReference>
<dbReference type="CDD" id="cd00067">
    <property type="entry name" value="GAL4"/>
    <property type="match status" value="1"/>
</dbReference>
<dbReference type="SMART" id="SM00066">
    <property type="entry name" value="GAL4"/>
    <property type="match status" value="1"/>
</dbReference>
<feature type="region of interest" description="Disordered" evidence="2">
    <location>
        <begin position="101"/>
        <end position="122"/>
    </location>
</feature>
<dbReference type="SUPFAM" id="SSF57701">
    <property type="entry name" value="Zn2/Cys6 DNA-binding domain"/>
    <property type="match status" value="1"/>
</dbReference>
<dbReference type="PROSITE" id="PS50048">
    <property type="entry name" value="ZN2_CY6_FUNGAL_2"/>
    <property type="match status" value="1"/>
</dbReference>
<dbReference type="PANTHER" id="PTHR46910:SF33">
    <property type="entry name" value="ZN(II)2CYS6 TRANSCRIPTION FACTOR (EUROFUNG)"/>
    <property type="match status" value="1"/>
</dbReference>
<reference evidence="4 5" key="1">
    <citation type="journal article" date="2024" name="IMA Fungus">
        <title>IMA Genome - F19 : A genome assembly and annotation guide to empower mycologists, including annotated draft genome sequences of Ceratocystis pirilliformis, Diaporthe australafricana, Fusarium ophioides, Paecilomyces lecythidis, and Sporothrix stenoceras.</title>
        <authorList>
            <person name="Aylward J."/>
            <person name="Wilson A.M."/>
            <person name="Visagie C.M."/>
            <person name="Spraker J."/>
            <person name="Barnes I."/>
            <person name="Buitendag C."/>
            <person name="Ceriani C."/>
            <person name="Del Mar Angel L."/>
            <person name="du Plessis D."/>
            <person name="Fuchs T."/>
            <person name="Gasser K."/>
            <person name="Kramer D."/>
            <person name="Li W."/>
            <person name="Munsamy K."/>
            <person name="Piso A."/>
            <person name="Price J.L."/>
            <person name="Sonnekus B."/>
            <person name="Thomas C."/>
            <person name="van der Nest A."/>
            <person name="van Dijk A."/>
            <person name="van Heerden A."/>
            <person name="van Vuuren N."/>
            <person name="Yilmaz N."/>
            <person name="Duong T.A."/>
            <person name="van der Merwe N.A."/>
            <person name="Wingfield M.J."/>
            <person name="Wingfield B.D."/>
        </authorList>
    </citation>
    <scope>NUCLEOTIDE SEQUENCE [LARGE SCALE GENOMIC DNA]</scope>
    <source>
        <strain evidence="4 5">CMW 18300</strain>
    </source>
</reference>